<gene>
    <name evidence="1" type="primary">RE1_2035</name>
    <name evidence="1" type="ORF">CK203_022631</name>
</gene>
<evidence type="ECO:0000313" key="1">
    <source>
        <dbReference type="EMBL" id="RVX07366.1"/>
    </source>
</evidence>
<proteinExistence type="predicted"/>
<dbReference type="EMBL" id="QGNW01000046">
    <property type="protein sequence ID" value="RVX07366.1"/>
    <property type="molecule type" value="Genomic_DNA"/>
</dbReference>
<reference evidence="1 2" key="1">
    <citation type="journal article" date="2018" name="PLoS Genet.">
        <title>Population sequencing reveals clonal diversity and ancestral inbreeding in the grapevine cultivar Chardonnay.</title>
        <authorList>
            <person name="Roach M.J."/>
            <person name="Johnson D.L."/>
            <person name="Bohlmann J."/>
            <person name="van Vuuren H.J."/>
            <person name="Jones S.J."/>
            <person name="Pretorius I.S."/>
            <person name="Schmidt S.A."/>
            <person name="Borneman A.R."/>
        </authorList>
    </citation>
    <scope>NUCLEOTIDE SEQUENCE [LARGE SCALE GENOMIC DNA]</scope>
    <source>
        <strain evidence="2">cv. Chardonnay</strain>
        <tissue evidence="1">Leaf</tissue>
    </source>
</reference>
<comment type="caution">
    <text evidence="1">The sequence shown here is derived from an EMBL/GenBank/DDBJ whole genome shotgun (WGS) entry which is preliminary data.</text>
</comment>
<accession>A0A438JEI5</accession>
<name>A0A438JEI5_VITVI</name>
<dbReference type="AlphaFoldDB" id="A0A438JEI5"/>
<sequence length="117" mass="13478">MHNPKEVYLQVANQVLKYLTGSSRKGILFKQGSRLVFKTYTDAHYAGSVVDRRSTIGYCTLLGGNLVTWRSKKQSLVARFSAEAEFRVMTQGVCELLWLNTILEDLKIKWDEPMRLY</sequence>
<dbReference type="Proteomes" id="UP000288805">
    <property type="component" value="Unassembled WGS sequence"/>
</dbReference>
<evidence type="ECO:0000313" key="2">
    <source>
        <dbReference type="Proteomes" id="UP000288805"/>
    </source>
</evidence>
<dbReference type="PANTHER" id="PTHR11439">
    <property type="entry name" value="GAG-POL-RELATED RETROTRANSPOSON"/>
    <property type="match status" value="1"/>
</dbReference>
<dbReference type="CDD" id="cd09272">
    <property type="entry name" value="RNase_HI_RT_Ty1"/>
    <property type="match status" value="1"/>
</dbReference>
<organism evidence="1 2">
    <name type="scientific">Vitis vinifera</name>
    <name type="common">Grape</name>
    <dbReference type="NCBI Taxonomy" id="29760"/>
    <lineage>
        <taxon>Eukaryota</taxon>
        <taxon>Viridiplantae</taxon>
        <taxon>Streptophyta</taxon>
        <taxon>Embryophyta</taxon>
        <taxon>Tracheophyta</taxon>
        <taxon>Spermatophyta</taxon>
        <taxon>Magnoliopsida</taxon>
        <taxon>eudicotyledons</taxon>
        <taxon>Gunneridae</taxon>
        <taxon>Pentapetalae</taxon>
        <taxon>rosids</taxon>
        <taxon>Vitales</taxon>
        <taxon>Vitaceae</taxon>
        <taxon>Viteae</taxon>
        <taxon>Vitis</taxon>
    </lineage>
</organism>
<protein>
    <submittedName>
        <fullName evidence="1">Retrovirus-related Pol polyprotein from transposon RE1</fullName>
    </submittedName>
</protein>
<dbReference type="PANTHER" id="PTHR11439:SF470">
    <property type="entry name" value="CYSTEINE-RICH RLK (RECEPTOR-LIKE PROTEIN KINASE) 8"/>
    <property type="match status" value="1"/>
</dbReference>